<dbReference type="Proteomes" id="UP000654345">
    <property type="component" value="Unassembled WGS sequence"/>
</dbReference>
<dbReference type="SUPFAM" id="SSF160631">
    <property type="entry name" value="SMI1/KNR4-like"/>
    <property type="match status" value="1"/>
</dbReference>
<evidence type="ECO:0000313" key="2">
    <source>
        <dbReference type="Proteomes" id="UP000654345"/>
    </source>
</evidence>
<name>A0ABQ3V860_9CHLR</name>
<gene>
    <name evidence="1" type="ORF">KSB_95250</name>
</gene>
<organism evidence="1 2">
    <name type="scientific">Ktedonobacter robiniae</name>
    <dbReference type="NCBI Taxonomy" id="2778365"/>
    <lineage>
        <taxon>Bacteria</taxon>
        <taxon>Bacillati</taxon>
        <taxon>Chloroflexota</taxon>
        <taxon>Ktedonobacteria</taxon>
        <taxon>Ktedonobacterales</taxon>
        <taxon>Ktedonobacteraceae</taxon>
        <taxon>Ktedonobacter</taxon>
    </lineage>
</organism>
<dbReference type="EMBL" id="BNJG01000009">
    <property type="protein sequence ID" value="GHO61050.1"/>
    <property type="molecule type" value="Genomic_DNA"/>
</dbReference>
<evidence type="ECO:0008006" key="3">
    <source>
        <dbReference type="Google" id="ProtNLM"/>
    </source>
</evidence>
<evidence type="ECO:0000313" key="1">
    <source>
        <dbReference type="EMBL" id="GHO61050.1"/>
    </source>
</evidence>
<accession>A0ABQ3V860</accession>
<reference evidence="1 2" key="1">
    <citation type="journal article" date="2021" name="Int. J. Syst. Evol. Microbiol.">
        <title>Reticulibacter mediterranei gen. nov., sp. nov., within the new family Reticulibacteraceae fam. nov., and Ktedonospora formicarum gen. nov., sp. nov., Ktedonobacter robiniae sp. nov., Dictyobacter formicarum sp. nov. and Dictyobacter arantiisoli sp. nov., belonging to the class Ktedonobacteria.</title>
        <authorList>
            <person name="Yabe S."/>
            <person name="Zheng Y."/>
            <person name="Wang C.M."/>
            <person name="Sakai Y."/>
            <person name="Abe K."/>
            <person name="Yokota A."/>
            <person name="Donadio S."/>
            <person name="Cavaletti L."/>
            <person name="Monciardini P."/>
        </authorList>
    </citation>
    <scope>NUCLEOTIDE SEQUENCE [LARGE SCALE GENOMIC DNA]</scope>
    <source>
        <strain evidence="1 2">SOSP1-30</strain>
    </source>
</reference>
<comment type="caution">
    <text evidence="1">The sequence shown here is derived from an EMBL/GenBank/DDBJ whole genome shotgun (WGS) entry which is preliminary data.</text>
</comment>
<sequence>MVQANQQDDDRYKHLCERIVERCRLQNWYGPDYHSYTSHRGYFYINGKLQMREPSHDLETHFEFPLATEEQLRLSEAVMGFEHPPLLRTLYLQVANGGFGPGRGLTGALGGFCYWTRRDPRYTAMQKERVVEKYGEAYTDLFDPIPFDLEQHEERYDHPREISLSEREWPTYFLHLCEDEGQDHIYLHAKSGHLYDASGPYGGEPTLRGDEVYTRLFRIDGSLEDWFERWLDGIPPVQWYQK</sequence>
<protein>
    <recommendedName>
        <fullName evidence="3">SMI1/KNR4 family protein</fullName>
    </recommendedName>
</protein>
<dbReference type="InterPro" id="IPR037883">
    <property type="entry name" value="Knr4/Smi1-like_sf"/>
</dbReference>
<proteinExistence type="predicted"/>
<keyword evidence="2" id="KW-1185">Reference proteome</keyword>